<accession>A0A829PL04</accession>
<sequence length="43" mass="4288">MNESFGSSMGSHGAAGTGFEAQGHAQGHASETAHTTLPGAEHH</sequence>
<protein>
    <submittedName>
        <fullName evidence="2">Uncharacterized protein</fullName>
    </submittedName>
</protein>
<comment type="caution">
    <text evidence="2">The sequence shown here is derived from an EMBL/GenBank/DDBJ whole genome shotgun (WGS) entry which is preliminary data.</text>
</comment>
<evidence type="ECO:0000256" key="1">
    <source>
        <dbReference type="SAM" id="MobiDB-lite"/>
    </source>
</evidence>
<organism evidence="2 3">
    <name type="scientific">Mycobacteroides abscessus MAB_030201_1075</name>
    <dbReference type="NCBI Taxonomy" id="1335410"/>
    <lineage>
        <taxon>Bacteria</taxon>
        <taxon>Bacillati</taxon>
        <taxon>Actinomycetota</taxon>
        <taxon>Actinomycetes</taxon>
        <taxon>Mycobacteriales</taxon>
        <taxon>Mycobacteriaceae</taxon>
        <taxon>Mycobacteroides</taxon>
        <taxon>Mycobacteroides abscessus</taxon>
    </lineage>
</organism>
<dbReference type="Proteomes" id="UP000019854">
    <property type="component" value="Unassembled WGS sequence"/>
</dbReference>
<name>A0A829PL04_9MYCO</name>
<feature type="region of interest" description="Disordered" evidence="1">
    <location>
        <begin position="1"/>
        <end position="43"/>
    </location>
</feature>
<evidence type="ECO:0000313" key="2">
    <source>
        <dbReference type="EMBL" id="ETZ86502.1"/>
    </source>
</evidence>
<dbReference type="EMBL" id="JAOX01000001">
    <property type="protein sequence ID" value="ETZ86502.1"/>
    <property type="molecule type" value="Genomic_DNA"/>
</dbReference>
<proteinExistence type="predicted"/>
<gene>
    <name evidence="2" type="ORF">L829_0039</name>
</gene>
<evidence type="ECO:0000313" key="3">
    <source>
        <dbReference type="Proteomes" id="UP000019854"/>
    </source>
</evidence>
<dbReference type="AlphaFoldDB" id="A0A829PL04"/>
<reference evidence="2 3" key="1">
    <citation type="submission" date="2014-01" db="EMBL/GenBank/DDBJ databases">
        <authorList>
            <person name="Zelazny A."/>
            <person name="Olivier K."/>
            <person name="Sampaio E.P."/>
            <person name="Holland S.M."/>
            <person name="Tallon L.J."/>
            <person name="Sadzewicz L.K."/>
            <person name="Sengamalay N."/>
            <person name="Fraser C.M."/>
            <person name="Hine E."/>
            <person name="Shefchek K.A."/>
            <person name="Das S.P."/>
            <person name="Shallom S.J."/>
            <person name="Agrawal S."/>
            <person name="Tettelin H."/>
        </authorList>
    </citation>
    <scope>NUCLEOTIDE SEQUENCE [LARGE SCALE GENOMIC DNA]</scope>
    <source>
        <strain evidence="2 3">MAB_030201_1075</strain>
    </source>
</reference>
<feature type="compositionally biased region" description="Polar residues" evidence="1">
    <location>
        <begin position="1"/>
        <end position="10"/>
    </location>
</feature>